<feature type="transmembrane region" description="Helical" evidence="2">
    <location>
        <begin position="192"/>
        <end position="215"/>
    </location>
</feature>
<dbReference type="AlphaFoldDB" id="A0A2K1YBP5"/>
<dbReference type="Proteomes" id="UP000006729">
    <property type="component" value="Chromosome 12"/>
</dbReference>
<dbReference type="Gramene" id="Potri.012G102300.2.v4.1">
    <property type="protein sequence ID" value="Potri.012G102300.2.v4.1"/>
    <property type="gene ID" value="Potri.012G102300.v4.1"/>
</dbReference>
<keyword evidence="2" id="KW-0472">Membrane</keyword>
<protein>
    <submittedName>
        <fullName evidence="3">Uncharacterized protein</fullName>
    </submittedName>
</protein>
<reference evidence="3 4" key="1">
    <citation type="journal article" date="2006" name="Science">
        <title>The genome of black cottonwood, Populus trichocarpa (Torr. &amp; Gray).</title>
        <authorList>
            <person name="Tuskan G.A."/>
            <person name="Difazio S."/>
            <person name="Jansson S."/>
            <person name="Bohlmann J."/>
            <person name="Grigoriev I."/>
            <person name="Hellsten U."/>
            <person name="Putnam N."/>
            <person name="Ralph S."/>
            <person name="Rombauts S."/>
            <person name="Salamov A."/>
            <person name="Schein J."/>
            <person name="Sterck L."/>
            <person name="Aerts A."/>
            <person name="Bhalerao R.R."/>
            <person name="Bhalerao R.P."/>
            <person name="Blaudez D."/>
            <person name="Boerjan W."/>
            <person name="Brun A."/>
            <person name="Brunner A."/>
            <person name="Busov V."/>
            <person name="Campbell M."/>
            <person name="Carlson J."/>
            <person name="Chalot M."/>
            <person name="Chapman J."/>
            <person name="Chen G.L."/>
            <person name="Cooper D."/>
            <person name="Coutinho P.M."/>
            <person name="Couturier J."/>
            <person name="Covert S."/>
            <person name="Cronk Q."/>
            <person name="Cunningham R."/>
            <person name="Davis J."/>
            <person name="Degroeve S."/>
            <person name="Dejardin A."/>
            <person name="Depamphilis C."/>
            <person name="Detter J."/>
            <person name="Dirks B."/>
            <person name="Dubchak I."/>
            <person name="Duplessis S."/>
            <person name="Ehlting J."/>
            <person name="Ellis B."/>
            <person name="Gendler K."/>
            <person name="Goodstein D."/>
            <person name="Gribskov M."/>
            <person name="Grimwood J."/>
            <person name="Groover A."/>
            <person name="Gunter L."/>
            <person name="Hamberger B."/>
            <person name="Heinze B."/>
            <person name="Helariutta Y."/>
            <person name="Henrissat B."/>
            <person name="Holligan D."/>
            <person name="Holt R."/>
            <person name="Huang W."/>
            <person name="Islam-Faridi N."/>
            <person name="Jones S."/>
            <person name="Jones-Rhoades M."/>
            <person name="Jorgensen R."/>
            <person name="Joshi C."/>
            <person name="Kangasjarvi J."/>
            <person name="Karlsson J."/>
            <person name="Kelleher C."/>
            <person name="Kirkpatrick R."/>
            <person name="Kirst M."/>
            <person name="Kohler A."/>
            <person name="Kalluri U."/>
            <person name="Larimer F."/>
            <person name="Leebens-Mack J."/>
            <person name="Leple J.C."/>
            <person name="Locascio P."/>
            <person name="Lou Y."/>
            <person name="Lucas S."/>
            <person name="Martin F."/>
            <person name="Montanini B."/>
            <person name="Napoli C."/>
            <person name="Nelson D.R."/>
            <person name="Nelson C."/>
            <person name="Nieminen K."/>
            <person name="Nilsson O."/>
            <person name="Pereda V."/>
            <person name="Peter G."/>
            <person name="Philippe R."/>
            <person name="Pilate G."/>
            <person name="Poliakov A."/>
            <person name="Razumovskaya J."/>
            <person name="Richardson P."/>
            <person name="Rinaldi C."/>
            <person name="Ritland K."/>
            <person name="Rouze P."/>
            <person name="Ryaboy D."/>
            <person name="Schmutz J."/>
            <person name="Schrader J."/>
            <person name="Segerman B."/>
            <person name="Shin H."/>
            <person name="Siddiqui A."/>
            <person name="Sterky F."/>
            <person name="Terry A."/>
            <person name="Tsai C.J."/>
            <person name="Uberbacher E."/>
            <person name="Unneberg P."/>
            <person name="Vahala J."/>
            <person name="Wall K."/>
            <person name="Wessler S."/>
            <person name="Yang G."/>
            <person name="Yin T."/>
            <person name="Douglas C."/>
            <person name="Marra M."/>
            <person name="Sandberg G."/>
            <person name="Van de Peer Y."/>
            <person name="Rokhsar D."/>
        </authorList>
    </citation>
    <scope>NUCLEOTIDE SEQUENCE [LARGE SCALE GENOMIC DNA]</scope>
    <source>
        <strain evidence="4">cv. Nisqually</strain>
    </source>
</reference>
<organism evidence="3 4">
    <name type="scientific">Populus trichocarpa</name>
    <name type="common">Western balsam poplar</name>
    <name type="synonym">Populus balsamifera subsp. trichocarpa</name>
    <dbReference type="NCBI Taxonomy" id="3694"/>
    <lineage>
        <taxon>Eukaryota</taxon>
        <taxon>Viridiplantae</taxon>
        <taxon>Streptophyta</taxon>
        <taxon>Embryophyta</taxon>
        <taxon>Tracheophyta</taxon>
        <taxon>Spermatophyta</taxon>
        <taxon>Magnoliopsida</taxon>
        <taxon>eudicotyledons</taxon>
        <taxon>Gunneridae</taxon>
        <taxon>Pentapetalae</taxon>
        <taxon>rosids</taxon>
        <taxon>fabids</taxon>
        <taxon>Malpighiales</taxon>
        <taxon>Salicaceae</taxon>
        <taxon>Saliceae</taxon>
        <taxon>Populus</taxon>
    </lineage>
</organism>
<keyword evidence="2" id="KW-1133">Transmembrane helix</keyword>
<dbReference type="Gramene" id="Potri.012G102300.1.v4.1">
    <property type="protein sequence ID" value="Potri.012G102300.1.v4.1"/>
    <property type="gene ID" value="Potri.012G102300.v4.1"/>
</dbReference>
<dbReference type="EMBL" id="CM009301">
    <property type="protein sequence ID" value="PNT10453.1"/>
    <property type="molecule type" value="Genomic_DNA"/>
</dbReference>
<accession>A0A2K1YBP5</accession>
<evidence type="ECO:0000256" key="1">
    <source>
        <dbReference type="SAM" id="MobiDB-lite"/>
    </source>
</evidence>
<sequence>MKEYQTPLKELSRSSSSSARKFKESQLKKPQKIAKKSLNGVFSSAAEVVSPEINNELSDLSLVSDISDPYHCGQTAQISVSPLNPAPWATTDTLSVSDLTPTSEISTITDGPGSVEKYGLGKLCGSKIGPVEGLEADVAVKLLKEARVEVSNSDVRSKKVLDALTKAVMDEYYTLPEEKDWMTDLVSMKWRIVCLCFLIWSFVVSTILFLFGSGLGGSAGGPLPT</sequence>
<evidence type="ECO:0000313" key="3">
    <source>
        <dbReference type="EMBL" id="PNT10453.1"/>
    </source>
</evidence>
<name>A0A2K1YBP5_POPTR</name>
<keyword evidence="2" id="KW-0812">Transmembrane</keyword>
<dbReference type="FunCoup" id="A0A2K1YBP5">
    <property type="interactions" value="2"/>
</dbReference>
<dbReference type="OrthoDB" id="1063472at2759"/>
<keyword evidence="4" id="KW-1185">Reference proteome</keyword>
<evidence type="ECO:0000256" key="2">
    <source>
        <dbReference type="SAM" id="Phobius"/>
    </source>
</evidence>
<dbReference type="InParanoid" id="A0A2K1YBP5"/>
<proteinExistence type="predicted"/>
<feature type="region of interest" description="Disordered" evidence="1">
    <location>
        <begin position="1"/>
        <end position="30"/>
    </location>
</feature>
<gene>
    <name evidence="3" type="ORF">POPTR_012G102300</name>
</gene>
<evidence type="ECO:0000313" key="4">
    <source>
        <dbReference type="Proteomes" id="UP000006729"/>
    </source>
</evidence>
<dbReference type="OMA" id="NRMLFLC"/>